<feature type="transmembrane region" description="Helical" evidence="5">
    <location>
        <begin position="20"/>
        <end position="40"/>
    </location>
</feature>
<dbReference type="GO" id="GO:0005975">
    <property type="term" value="P:carbohydrate metabolic process"/>
    <property type="evidence" value="ECO:0007669"/>
    <property type="project" value="InterPro"/>
</dbReference>
<dbReference type="Pfam" id="PF01915">
    <property type="entry name" value="Glyco_hydro_3_C"/>
    <property type="match status" value="1"/>
</dbReference>
<keyword evidence="3" id="KW-0119">Carbohydrate metabolism</keyword>
<keyword evidence="5" id="KW-1133">Transmembrane helix</keyword>
<dbReference type="Gene3D" id="2.60.40.10">
    <property type="entry name" value="Immunoglobulins"/>
    <property type="match status" value="1"/>
</dbReference>
<evidence type="ECO:0000256" key="1">
    <source>
        <dbReference type="ARBA" id="ARBA00005336"/>
    </source>
</evidence>
<dbReference type="PANTHER" id="PTHR42715:SF10">
    <property type="entry name" value="BETA-GLUCOSIDASE"/>
    <property type="match status" value="1"/>
</dbReference>
<dbReference type="InterPro" id="IPR019800">
    <property type="entry name" value="Glyco_hydro_3_AS"/>
</dbReference>
<dbReference type="SUPFAM" id="SSF51445">
    <property type="entry name" value="(Trans)glycosidases"/>
    <property type="match status" value="1"/>
</dbReference>
<dbReference type="AlphaFoldDB" id="A0A212J389"/>
<name>A0A212J389_9FIRM</name>
<evidence type="ECO:0000313" key="7">
    <source>
        <dbReference type="EMBL" id="SBV93926.1"/>
    </source>
</evidence>
<keyword evidence="4" id="KW-0326">Glycosidase</keyword>
<feature type="transmembrane region" description="Helical" evidence="5">
    <location>
        <begin position="937"/>
        <end position="960"/>
    </location>
</feature>
<dbReference type="Gene3D" id="3.20.20.300">
    <property type="entry name" value="Glycoside hydrolase, family 3, N-terminal domain"/>
    <property type="match status" value="1"/>
</dbReference>
<evidence type="ECO:0000256" key="5">
    <source>
        <dbReference type="SAM" id="Phobius"/>
    </source>
</evidence>
<dbReference type="InterPro" id="IPR017853">
    <property type="entry name" value="GH"/>
</dbReference>
<protein>
    <submittedName>
        <fullName evidence="7">Putative beta-glucosidase A (Gentiobiase) (Cellobiase) (Beta-D-glucoside glucohydrolase)</fullName>
    </submittedName>
</protein>
<dbReference type="InterPro" id="IPR013783">
    <property type="entry name" value="Ig-like_fold"/>
</dbReference>
<reference evidence="7" key="1">
    <citation type="submission" date="2016-04" db="EMBL/GenBank/DDBJ databases">
        <authorList>
            <person name="Evans L.H."/>
            <person name="Alamgir A."/>
            <person name="Owens N."/>
            <person name="Weber N.D."/>
            <person name="Virtaneva K."/>
            <person name="Barbian K."/>
            <person name="Babar A."/>
            <person name="Rosenke K."/>
        </authorList>
    </citation>
    <scope>NUCLEOTIDE SEQUENCE</scope>
    <source>
        <strain evidence="7">86</strain>
    </source>
</reference>
<dbReference type="InterPro" id="IPR001764">
    <property type="entry name" value="Glyco_hydro_3_N"/>
</dbReference>
<gene>
    <name evidence="7" type="ORF">KL86CLO1_10444</name>
</gene>
<keyword evidence="5" id="KW-0472">Membrane</keyword>
<proteinExistence type="inferred from homology"/>
<dbReference type="InterPro" id="IPR002772">
    <property type="entry name" value="Glyco_hydro_3_C"/>
</dbReference>
<dbReference type="PROSITE" id="PS00775">
    <property type="entry name" value="GLYCOSYL_HYDROL_F3"/>
    <property type="match status" value="1"/>
</dbReference>
<dbReference type="InterPro" id="IPR036881">
    <property type="entry name" value="Glyco_hydro_3_C_sf"/>
</dbReference>
<dbReference type="Pfam" id="PF14310">
    <property type="entry name" value="Fn3-like"/>
    <property type="match status" value="1"/>
</dbReference>
<organism evidence="7">
    <name type="scientific">uncultured Eubacteriales bacterium</name>
    <dbReference type="NCBI Taxonomy" id="172733"/>
    <lineage>
        <taxon>Bacteria</taxon>
        <taxon>Bacillati</taxon>
        <taxon>Bacillota</taxon>
        <taxon>Clostridia</taxon>
        <taxon>Eubacteriales</taxon>
        <taxon>environmental samples</taxon>
    </lineage>
</organism>
<dbReference type="InterPro" id="IPR050288">
    <property type="entry name" value="Cellulose_deg_GH3"/>
</dbReference>
<evidence type="ECO:0000256" key="3">
    <source>
        <dbReference type="ARBA" id="ARBA00023277"/>
    </source>
</evidence>
<dbReference type="InterPro" id="IPR036962">
    <property type="entry name" value="Glyco_hydro_3_N_sf"/>
</dbReference>
<evidence type="ECO:0000256" key="4">
    <source>
        <dbReference type="RuleBase" id="RU361161"/>
    </source>
</evidence>
<evidence type="ECO:0000256" key="2">
    <source>
        <dbReference type="ARBA" id="ARBA00022801"/>
    </source>
</evidence>
<dbReference type="Pfam" id="PF00933">
    <property type="entry name" value="Glyco_hydro_3"/>
    <property type="match status" value="1"/>
</dbReference>
<dbReference type="SMART" id="SM01217">
    <property type="entry name" value="Fn3_like"/>
    <property type="match status" value="1"/>
</dbReference>
<comment type="similarity">
    <text evidence="1 4">Belongs to the glycosyl hydrolase 3 family.</text>
</comment>
<dbReference type="EMBL" id="FLUN01000001">
    <property type="protein sequence ID" value="SBV93926.1"/>
    <property type="molecule type" value="Genomic_DNA"/>
</dbReference>
<feature type="transmembrane region" description="Helical" evidence="5">
    <location>
        <begin position="52"/>
        <end position="72"/>
    </location>
</feature>
<dbReference type="SUPFAM" id="SSF52279">
    <property type="entry name" value="Beta-D-glucan exohydrolase, C-terminal domain"/>
    <property type="match status" value="1"/>
</dbReference>
<sequence>MLSINMNDVISVLQSCAPYLIALGIVIVLGVISMIACIKLSKSKKYLIRTQAGIAMVLTLVIVVNLIAFGPMNTLISLATGNGSISAESAAEAEALGSDIAAEGMVLLKNDNNALPLSSGMKLNVFGWSSTNPVYGGTGSGGLSDAYETVTLLDSLKAVGFEVNQDLVDFYNGYRATRPTVGMWGQDWTVPEPTIAEYESADIFNSAKNYSDTAVVFIARSGGEGADLPTSLSSDDTFVDGGTFGSSGVRYSSNTDDLDASKHYLELSNREQAMLDRVTSDYDKVIVIVNAANAMELGFLDEYDSIKAAIWFAGPGQTGFTALGQILNGTVNPSGKTVDTFVKDLTKTPNYNNFGSTLYDNMDDLAYVASDWRSGATTTTIPSFVNYVEGIYLGYKYYETAYAEGQAGFDYDATVQYPFGYGLSYTTFTQKMGPISDNGGVLSFDVTVTNTGNAAGKDVVQVYYNPPYTNGGIEKATANLVAFDKTDLLEPGASQTITITFNAEDMASYDAYGAGSYVLERGNYVISINGDSHTVLDEKTYVVNGTVTYGEGNARSTDAVAAVNHFDSDEGNATYLSRADGFANYAQATAAPTDLSMPEEYKSTFYNNMNYVPEDHNNPSDVMPTTGAKNGLTLSDLRGKSYDDSQWDALLDQLTIADMNSLISLGGYQTAPATSVGKVQTVDCDGPASINNNFTGTSSIGFPAATMIAATWNTDLALAFGESIGKMADEMEVSGWYAPAMNTHRSAFSGRNFEYYSEDGLLAGKMAASAVIGAEEHGVYAYLKHFALNDQETSRGDMLCTWSTEQAIREIYLKPFEISVKEGGAKAIMSAFNYIGNQWAGACSDLLNTVLRDEWGFRGFVLTDYFGGGAYMDAEIAIRNGNDACLAPMDVVTNNVHDTTSATSVLAMRQASKNILYTTANSRAYAPENLKTGPQGWQIAAIALDVLVLAALIAIEVLVVRKGYVKRKSSSVNITSSKEKK</sequence>
<keyword evidence="5" id="KW-0812">Transmembrane</keyword>
<keyword evidence="2 4" id="KW-0378">Hydrolase</keyword>
<dbReference type="Gene3D" id="3.40.50.1700">
    <property type="entry name" value="Glycoside hydrolase family 3 C-terminal domain"/>
    <property type="match status" value="1"/>
</dbReference>
<dbReference type="InterPro" id="IPR026891">
    <property type="entry name" value="Fn3-like"/>
</dbReference>
<dbReference type="PANTHER" id="PTHR42715">
    <property type="entry name" value="BETA-GLUCOSIDASE"/>
    <property type="match status" value="1"/>
</dbReference>
<accession>A0A212J389</accession>
<dbReference type="GO" id="GO:0004553">
    <property type="term" value="F:hydrolase activity, hydrolyzing O-glycosyl compounds"/>
    <property type="evidence" value="ECO:0007669"/>
    <property type="project" value="InterPro"/>
</dbReference>
<feature type="domain" description="Fibronectin type III-like" evidence="6">
    <location>
        <begin position="458"/>
        <end position="532"/>
    </location>
</feature>
<dbReference type="PRINTS" id="PR00133">
    <property type="entry name" value="GLHYDRLASE3"/>
</dbReference>
<evidence type="ECO:0000259" key="6">
    <source>
        <dbReference type="SMART" id="SM01217"/>
    </source>
</evidence>